<accession>C5KH10</accession>
<keyword evidence="8" id="KW-0326">Glycosidase</keyword>
<evidence type="ECO:0000256" key="4">
    <source>
        <dbReference type="ARBA" id="ARBA00022729"/>
    </source>
</evidence>
<dbReference type="EC" id="3.2.1.25" evidence="3"/>
<keyword evidence="13" id="KW-1185">Reference proteome</keyword>
<keyword evidence="7" id="KW-0458">Lysosome</keyword>
<dbReference type="AlphaFoldDB" id="C5KH10"/>
<evidence type="ECO:0000256" key="2">
    <source>
        <dbReference type="ARBA" id="ARBA00004371"/>
    </source>
</evidence>
<dbReference type="SUPFAM" id="SSF51445">
    <property type="entry name" value="(Trans)glycosidases"/>
    <property type="match status" value="1"/>
</dbReference>
<dbReference type="SUPFAM" id="SSF49303">
    <property type="entry name" value="beta-Galactosidase/glucuronidase domain"/>
    <property type="match status" value="1"/>
</dbReference>
<dbReference type="OrthoDB" id="2866996at2759"/>
<dbReference type="FunFam" id="2.60.120.260:FF:000060">
    <property type="entry name" value="Probable beta-mannosidase"/>
    <property type="match status" value="1"/>
</dbReference>
<dbReference type="Proteomes" id="UP000007800">
    <property type="component" value="Unassembled WGS sequence"/>
</dbReference>
<keyword evidence="4 10" id="KW-0732">Signal</keyword>
<dbReference type="RefSeq" id="XP_002784076.1">
    <property type="nucleotide sequence ID" value="XM_002784030.1"/>
</dbReference>
<evidence type="ECO:0000256" key="9">
    <source>
        <dbReference type="ARBA" id="ARBA00033445"/>
    </source>
</evidence>
<keyword evidence="6" id="KW-0325">Glycoprotein</keyword>
<dbReference type="InterPro" id="IPR036156">
    <property type="entry name" value="Beta-gal/glucu_dom_sf"/>
</dbReference>
<evidence type="ECO:0000313" key="12">
    <source>
        <dbReference type="EMBL" id="EER15872.1"/>
    </source>
</evidence>
<gene>
    <name evidence="12" type="ORF">Pmar_PMAR003328</name>
</gene>
<evidence type="ECO:0000256" key="10">
    <source>
        <dbReference type="SAM" id="SignalP"/>
    </source>
</evidence>
<evidence type="ECO:0000256" key="6">
    <source>
        <dbReference type="ARBA" id="ARBA00023180"/>
    </source>
</evidence>
<dbReference type="InterPro" id="IPR050887">
    <property type="entry name" value="Beta-mannosidase_GH2"/>
</dbReference>
<dbReference type="InterPro" id="IPR013783">
    <property type="entry name" value="Ig-like_fold"/>
</dbReference>
<comment type="catalytic activity">
    <reaction evidence="1">
        <text>Hydrolysis of terminal, non-reducing beta-D-mannose residues in beta-D-mannosides.</text>
        <dbReference type="EC" id="3.2.1.25"/>
    </reaction>
</comment>
<evidence type="ECO:0000256" key="7">
    <source>
        <dbReference type="ARBA" id="ARBA00023228"/>
    </source>
</evidence>
<evidence type="ECO:0000313" key="13">
    <source>
        <dbReference type="Proteomes" id="UP000007800"/>
    </source>
</evidence>
<dbReference type="Pfam" id="PF22666">
    <property type="entry name" value="Glyco_hydro_2_N2"/>
    <property type="match status" value="1"/>
</dbReference>
<dbReference type="SUPFAM" id="SSF49785">
    <property type="entry name" value="Galactose-binding domain-like"/>
    <property type="match status" value="1"/>
</dbReference>
<evidence type="ECO:0000259" key="11">
    <source>
        <dbReference type="Pfam" id="PF22666"/>
    </source>
</evidence>
<dbReference type="GO" id="GO:0004567">
    <property type="term" value="F:beta-mannosidase activity"/>
    <property type="evidence" value="ECO:0007669"/>
    <property type="project" value="UniProtKB-EC"/>
</dbReference>
<dbReference type="Gene3D" id="2.60.120.260">
    <property type="entry name" value="Galactose-binding domain-like"/>
    <property type="match status" value="1"/>
</dbReference>
<feature type="domain" description="Beta-mannosidase-like galactose-binding" evidence="11">
    <location>
        <begin position="31"/>
        <end position="220"/>
    </location>
</feature>
<feature type="chain" id="PRO_5002954357" description="beta-mannosidase" evidence="10">
    <location>
        <begin position="18"/>
        <end position="621"/>
    </location>
</feature>
<dbReference type="EMBL" id="GG673069">
    <property type="protein sequence ID" value="EER15872.1"/>
    <property type="molecule type" value="Genomic_DNA"/>
</dbReference>
<comment type="subcellular location">
    <subcellularLocation>
        <location evidence="2">Lysosome</location>
    </subcellularLocation>
</comment>
<dbReference type="InParanoid" id="C5KH10"/>
<dbReference type="GeneID" id="9060708"/>
<dbReference type="PANTHER" id="PTHR43730:SF1">
    <property type="entry name" value="BETA-MANNOSIDASE"/>
    <property type="match status" value="1"/>
</dbReference>
<reference evidence="12 13" key="1">
    <citation type="submission" date="2008-07" db="EMBL/GenBank/DDBJ databases">
        <authorList>
            <person name="El-Sayed N."/>
            <person name="Caler E."/>
            <person name="Inman J."/>
            <person name="Amedeo P."/>
            <person name="Hass B."/>
            <person name="Wortman J."/>
        </authorList>
    </citation>
    <scope>NUCLEOTIDE SEQUENCE [LARGE SCALE GENOMIC DNA]</scope>
    <source>
        <strain evidence="13">ATCC 50983 / TXsc</strain>
    </source>
</reference>
<proteinExistence type="predicted"/>
<feature type="signal peptide" evidence="10">
    <location>
        <begin position="1"/>
        <end position="17"/>
    </location>
</feature>
<dbReference type="Gene3D" id="2.60.40.10">
    <property type="entry name" value="Immunoglobulins"/>
    <property type="match status" value="1"/>
</dbReference>
<evidence type="ECO:0000256" key="8">
    <source>
        <dbReference type="ARBA" id="ARBA00023295"/>
    </source>
</evidence>
<dbReference type="InterPro" id="IPR008979">
    <property type="entry name" value="Galactose-bd-like_sf"/>
</dbReference>
<keyword evidence="5" id="KW-0378">Hydrolase</keyword>
<dbReference type="InterPro" id="IPR054593">
    <property type="entry name" value="Beta-mannosidase-like_N2"/>
</dbReference>
<dbReference type="GO" id="GO:0006516">
    <property type="term" value="P:glycoprotein catabolic process"/>
    <property type="evidence" value="ECO:0007669"/>
    <property type="project" value="TreeGrafter"/>
</dbReference>
<protein>
    <recommendedName>
        <fullName evidence="3">beta-mannosidase</fullName>
        <ecNumber evidence="3">3.2.1.25</ecNumber>
    </recommendedName>
    <alternativeName>
        <fullName evidence="9">Mannanase</fullName>
    </alternativeName>
</protein>
<evidence type="ECO:0000256" key="3">
    <source>
        <dbReference type="ARBA" id="ARBA00012754"/>
    </source>
</evidence>
<organism evidence="13">
    <name type="scientific">Perkinsus marinus (strain ATCC 50983 / TXsc)</name>
    <dbReference type="NCBI Taxonomy" id="423536"/>
    <lineage>
        <taxon>Eukaryota</taxon>
        <taxon>Sar</taxon>
        <taxon>Alveolata</taxon>
        <taxon>Perkinsozoa</taxon>
        <taxon>Perkinsea</taxon>
        <taxon>Perkinsida</taxon>
        <taxon>Perkinsidae</taxon>
        <taxon>Perkinsus</taxon>
    </lineage>
</organism>
<dbReference type="PANTHER" id="PTHR43730">
    <property type="entry name" value="BETA-MANNOSIDASE"/>
    <property type="match status" value="1"/>
</dbReference>
<dbReference type="GO" id="GO:0005764">
    <property type="term" value="C:lysosome"/>
    <property type="evidence" value="ECO:0007669"/>
    <property type="project" value="UniProtKB-SubCell"/>
</dbReference>
<evidence type="ECO:0000256" key="1">
    <source>
        <dbReference type="ARBA" id="ARBA00000829"/>
    </source>
</evidence>
<dbReference type="OMA" id="WMADQPR"/>
<evidence type="ECO:0000256" key="5">
    <source>
        <dbReference type="ARBA" id="ARBA00022801"/>
    </source>
</evidence>
<sequence length="621" mass="70402">MRAYVVALPFVSPLVAGDFVWSLSGSSGGRWRLTQHGNASFQEVEAIVPGQVHLDLWRSHVIPDPYYGYNDTALRYVAEADWLYSTKFAVPREACDEAKVSLPATIFFYGIDTVADVTLNGCPILSADNMFRTYNATMKRGQLLCDRDNEMSVLLKSPVKTAKERAETYERKHSDWSIGVPPRELPAVWNGFDRVQMLRKEPCSFGWDWGPGLATSGIWKDVQVVTHQLERGRSLTVEGVTWDVKPISVTRLDAWQANVHISLALSPDIQVDRVSSWANLRIEDLRPGSRSGVNFTILDGVKPWWPNGYGDQHRYTLSVCAWAGDKGDACEGDKITVGFKTVDLVMEEDDYGRSFYFKLNGESIYARGANWIPADAFESRVDESRLRKHFEQYRKAHFNMLRVWGGGVYASDLFYELADEYGFLIWEEAMFAGATYPTLLPGFLASVELEISQNLIRIGHHPSLAILGGNNEVEAFYGWVGITDDKVYLESYAALFFDTILATSKKLLPWLPAIPSSPWNGDETRQNPVDDNPGNETSGDIHFYNYFSPNMFDLRKLPKPRFMSEFGFQSWSSLGELRTVADEEMLEESLFSEDPSKNVRIVRCFRIFGLWSHPPLMAYYI</sequence>
<dbReference type="InterPro" id="IPR017853">
    <property type="entry name" value="GH"/>
</dbReference>
<name>C5KH10_PERM5</name>
<dbReference type="Gene3D" id="3.20.20.80">
    <property type="entry name" value="Glycosidases"/>
    <property type="match status" value="1"/>
</dbReference>